<feature type="transmembrane region" description="Helical" evidence="7">
    <location>
        <begin position="6"/>
        <end position="25"/>
    </location>
</feature>
<dbReference type="InterPro" id="IPR030417">
    <property type="entry name" value="MS4A"/>
</dbReference>
<dbReference type="AlphaFoldDB" id="A0A9N7U741"/>
<dbReference type="GO" id="GO:0016020">
    <property type="term" value="C:membrane"/>
    <property type="evidence" value="ECO:0007669"/>
    <property type="project" value="UniProtKB-SubCell"/>
</dbReference>
<dbReference type="Pfam" id="PF04103">
    <property type="entry name" value="CD20"/>
    <property type="match status" value="1"/>
</dbReference>
<feature type="transmembrane region" description="Helical" evidence="7">
    <location>
        <begin position="66"/>
        <end position="86"/>
    </location>
</feature>
<keyword evidence="3 7" id="KW-0812">Transmembrane</keyword>
<feature type="transmembrane region" description="Helical" evidence="7">
    <location>
        <begin position="32"/>
        <end position="54"/>
    </location>
</feature>
<accession>A0A9N7U741</accession>
<feature type="region of interest" description="Disordered" evidence="6">
    <location>
        <begin position="174"/>
        <end position="202"/>
    </location>
</feature>
<evidence type="ECO:0000256" key="2">
    <source>
        <dbReference type="ARBA" id="ARBA00009565"/>
    </source>
</evidence>
<organism evidence="8 9">
    <name type="scientific">Pleuronectes platessa</name>
    <name type="common">European plaice</name>
    <dbReference type="NCBI Taxonomy" id="8262"/>
    <lineage>
        <taxon>Eukaryota</taxon>
        <taxon>Metazoa</taxon>
        <taxon>Chordata</taxon>
        <taxon>Craniata</taxon>
        <taxon>Vertebrata</taxon>
        <taxon>Euteleostomi</taxon>
        <taxon>Actinopterygii</taxon>
        <taxon>Neopterygii</taxon>
        <taxon>Teleostei</taxon>
        <taxon>Neoteleostei</taxon>
        <taxon>Acanthomorphata</taxon>
        <taxon>Carangaria</taxon>
        <taxon>Pleuronectiformes</taxon>
        <taxon>Pleuronectoidei</taxon>
        <taxon>Pleuronectidae</taxon>
        <taxon>Pleuronectes</taxon>
    </lineage>
</organism>
<proteinExistence type="inferred from homology"/>
<evidence type="ECO:0000256" key="5">
    <source>
        <dbReference type="ARBA" id="ARBA00023136"/>
    </source>
</evidence>
<comment type="subcellular location">
    <subcellularLocation>
        <location evidence="1">Membrane</location>
        <topology evidence="1">Multi-pass membrane protein</topology>
    </subcellularLocation>
</comment>
<comment type="similarity">
    <text evidence="2">Belongs to the MS4A family.</text>
</comment>
<evidence type="ECO:0000256" key="7">
    <source>
        <dbReference type="SAM" id="Phobius"/>
    </source>
</evidence>
<name>A0A9N7U741_PLEPL</name>
<evidence type="ECO:0008006" key="10">
    <source>
        <dbReference type="Google" id="ProtNLM"/>
    </source>
</evidence>
<evidence type="ECO:0000313" key="8">
    <source>
        <dbReference type="EMBL" id="CAB1424934.1"/>
    </source>
</evidence>
<keyword evidence="4 7" id="KW-1133">Transmembrane helix</keyword>
<comment type="caution">
    <text evidence="8">The sequence shown here is derived from an EMBL/GenBank/DDBJ whole genome shotgun (WGS) entry which is preliminary data.</text>
</comment>
<gene>
    <name evidence="8" type="ORF">PLEPLA_LOCUS12863</name>
</gene>
<evidence type="ECO:0000256" key="6">
    <source>
        <dbReference type="SAM" id="MobiDB-lite"/>
    </source>
</evidence>
<evidence type="ECO:0000256" key="3">
    <source>
        <dbReference type="ARBA" id="ARBA00022692"/>
    </source>
</evidence>
<protein>
    <recommendedName>
        <fullName evidence="10">Membrane-spanning 4-domains subfamily A member 4A-like</fullName>
    </recommendedName>
</protein>
<keyword evidence="9" id="KW-1185">Reference proteome</keyword>
<evidence type="ECO:0000313" key="9">
    <source>
        <dbReference type="Proteomes" id="UP001153269"/>
    </source>
</evidence>
<feature type="compositionally biased region" description="Polar residues" evidence="6">
    <location>
        <begin position="174"/>
        <end position="187"/>
    </location>
</feature>
<dbReference type="InterPro" id="IPR007237">
    <property type="entry name" value="CD20-like"/>
</dbReference>
<dbReference type="PANTHER" id="PTHR23320:SF128">
    <property type="entry name" value="MEMBRANE-SPANNING 4-DOMAINS SUBFAMILY A MEMBER 4A"/>
    <property type="match status" value="1"/>
</dbReference>
<feature type="transmembrane region" description="Helical" evidence="7">
    <location>
        <begin position="120"/>
        <end position="140"/>
    </location>
</feature>
<dbReference type="PANTHER" id="PTHR23320">
    <property type="entry name" value="MEMBRANE-SPANNING 4-DOMAINS SUBFAMILY A MS4A -RELATED"/>
    <property type="match status" value="1"/>
</dbReference>
<evidence type="ECO:0000256" key="4">
    <source>
        <dbReference type="ARBA" id="ARBA00022989"/>
    </source>
</evidence>
<evidence type="ECO:0000256" key="1">
    <source>
        <dbReference type="ARBA" id="ARBA00004141"/>
    </source>
</evidence>
<keyword evidence="5 7" id="KW-0472">Membrane</keyword>
<sequence length="202" mass="21475">MRSVFVTIQIMVGLTVMLFGVAMGIPAETLTAFTGFWVWGALIYITAGSLTVAAGKHLTRCLVNTALGWCVVAAVCSSVGTILYFLDSSGVTHQCYYYYYHDQYYQTNCMYQGRMMGLSGIMGLVNLLELIVSLVVAGIACKATCNCSGEPSSVIVIPAASGLPEVPAAAPLLSQVQDDSKNPQQPRAASVPEPPTYDSVLA</sequence>
<dbReference type="EMBL" id="CADEAL010000767">
    <property type="protein sequence ID" value="CAB1424934.1"/>
    <property type="molecule type" value="Genomic_DNA"/>
</dbReference>
<reference evidence="8" key="1">
    <citation type="submission" date="2020-03" db="EMBL/GenBank/DDBJ databases">
        <authorList>
            <person name="Weist P."/>
        </authorList>
    </citation>
    <scope>NUCLEOTIDE SEQUENCE</scope>
</reference>
<dbReference type="Proteomes" id="UP001153269">
    <property type="component" value="Unassembled WGS sequence"/>
</dbReference>